<feature type="transmembrane region" description="Helical" evidence="1">
    <location>
        <begin position="121"/>
        <end position="147"/>
    </location>
</feature>
<evidence type="ECO:0000256" key="1">
    <source>
        <dbReference type="SAM" id="Phobius"/>
    </source>
</evidence>
<feature type="transmembrane region" description="Helical" evidence="1">
    <location>
        <begin position="7"/>
        <end position="28"/>
    </location>
</feature>
<keyword evidence="1" id="KW-0472">Membrane</keyword>
<proteinExistence type="predicted"/>
<dbReference type="NCBIfam" id="TIGR01906">
    <property type="entry name" value="integ_TIGR01906"/>
    <property type="match status" value="1"/>
</dbReference>
<dbReference type="EMBL" id="JACBXX010000076">
    <property type="protein sequence ID" value="NYS96098.1"/>
    <property type="molecule type" value="Genomic_DNA"/>
</dbReference>
<accession>A0A7Z0M5D3</accession>
<evidence type="ECO:0000313" key="3">
    <source>
        <dbReference type="Proteomes" id="UP000589521"/>
    </source>
</evidence>
<comment type="caution">
    <text evidence="2">The sequence shown here is derived from an EMBL/GenBank/DDBJ whole genome shotgun (WGS) entry which is preliminary data.</text>
</comment>
<dbReference type="Proteomes" id="UP000589521">
    <property type="component" value="Unassembled WGS sequence"/>
</dbReference>
<gene>
    <name evidence="2" type="ORF">HZY94_02650</name>
</gene>
<organism evidence="2 3">
    <name type="scientific">Streptococcus danieliae</name>
    <dbReference type="NCBI Taxonomy" id="747656"/>
    <lineage>
        <taxon>Bacteria</taxon>
        <taxon>Bacillati</taxon>
        <taxon>Bacillota</taxon>
        <taxon>Bacilli</taxon>
        <taxon>Lactobacillales</taxon>
        <taxon>Streptococcaceae</taxon>
        <taxon>Streptococcus</taxon>
    </lineage>
</organism>
<sequence length="204" mass="23782">MTRRSWIAGLLMSFWGLSASILLTIWIFDLAYPLFLDIWALPKSLGWPAERLARNVDVLMDYLTLPWINQLKFPDLPASESGLYHFQVVKYLFHFCQLVFVGTSLGIAVQKSWLWVPASWYRLWALIPLGLGFLAVLVGFDQFFIWFHQVLFPGDQTWLFDPRLDPIILLLPQDVFLLSFICWGILYELYFSLCFFATKKSGRS</sequence>
<dbReference type="Pfam" id="PF07314">
    <property type="entry name" value="Lit"/>
    <property type="match status" value="1"/>
</dbReference>
<keyword evidence="1" id="KW-1133">Transmembrane helix</keyword>
<feature type="transmembrane region" description="Helical" evidence="1">
    <location>
        <begin position="91"/>
        <end position="109"/>
    </location>
</feature>
<keyword evidence="1" id="KW-0812">Transmembrane</keyword>
<dbReference type="AlphaFoldDB" id="A0A7Z0M5D3"/>
<evidence type="ECO:0000313" key="2">
    <source>
        <dbReference type="EMBL" id="NYS96098.1"/>
    </source>
</evidence>
<feature type="transmembrane region" description="Helical" evidence="1">
    <location>
        <begin position="167"/>
        <end position="196"/>
    </location>
</feature>
<protein>
    <submittedName>
        <fullName evidence="2">TIGR01906 family membrane protein</fullName>
    </submittedName>
</protein>
<dbReference type="RefSeq" id="WP_179924904.1">
    <property type="nucleotide sequence ID" value="NZ_JACBXX010000076.1"/>
</dbReference>
<name>A0A7Z0M5D3_9STRE</name>
<reference evidence="2 3" key="1">
    <citation type="submission" date="2020-07" db="EMBL/GenBank/DDBJ databases">
        <title>MOT database genomes.</title>
        <authorList>
            <person name="Joseph S."/>
            <person name="Aduse-Opoku J."/>
            <person name="Hashim A."/>
            <person name="Wade W."/>
            <person name="Curtis M."/>
        </authorList>
    </citation>
    <scope>NUCLEOTIDE SEQUENCE [LARGE SCALE GENOMIC DNA]</scope>
    <source>
        <strain evidence="2 3">STR</strain>
    </source>
</reference>
<dbReference type="InterPro" id="IPR010178">
    <property type="entry name" value="Lit"/>
</dbReference>